<keyword evidence="3" id="KW-1185">Reference proteome</keyword>
<dbReference type="KEGG" id="upl:DSM104440_02819"/>
<dbReference type="SUPFAM" id="SSF53474">
    <property type="entry name" value="alpha/beta-Hydrolases"/>
    <property type="match status" value="1"/>
</dbReference>
<reference evidence="2 3" key="1">
    <citation type="submission" date="2020-04" db="EMBL/GenBank/DDBJ databases">
        <title>Usitatibacter rugosus gen. nov., sp. nov. and Usitatibacter palustris sp. nov., novel members of Usitatibacteraceae fam. nov. within the order Nitrosomonadales isolated from soil.</title>
        <authorList>
            <person name="Huber K.J."/>
            <person name="Neumann-Schaal M."/>
            <person name="Geppert A."/>
            <person name="Luckner M."/>
            <person name="Wanner G."/>
            <person name="Overmann J."/>
        </authorList>
    </citation>
    <scope>NUCLEOTIDE SEQUENCE [LARGE SCALE GENOMIC DNA]</scope>
    <source>
        <strain evidence="2 3">Swamp67</strain>
    </source>
</reference>
<sequence length="490" mass="54786">MTSIPTTEEKKNDKPDPSDDLSVTRHRATIGGKEIAYTVTCGTIVLREESEKEGKNEGEKPRASVFFVAYTLDDVADKTKRPLTFSFNGGPGSSSVWLHLGVLGPRRVALDDEGQNDGPPYTLEANEFSLLPQSDLVFIDPVGTGYSRMVEGEKVKEFHDYRRDLESVGAFIRLYTSRYARWSSPKYLIGESYGTTRASGLAGHLIERYGMYLNGVMLVSVALDFQTLRFDVTNDLPCVLFLPTYAATAWYHKKLAADLQAKSLRELLDEVEAFASGDYANALFQGAGLAAKDRAAIAKKLSRYTGLSVAYVESTDLRIEIFRFCKELLRAEGRTVGRLDSRFKGFDRDSAGAMFEFDPAMAAIYGAYAAAMNDYVRSDLRFEKDLPYEVTKGLYLTWGWNEFANRFASVGETLRKAMSMNPHMRVLVANGYFDFATPHFASDYTMDHLGLDPSLRQNLTVSYYDAGHMMYVHKPSLARLAGELRKFVAP</sequence>
<dbReference type="Pfam" id="PF00450">
    <property type="entry name" value="Peptidase_S10"/>
    <property type="match status" value="1"/>
</dbReference>
<dbReference type="InterPro" id="IPR029058">
    <property type="entry name" value="AB_hydrolase_fold"/>
</dbReference>
<organism evidence="2 3">
    <name type="scientific">Usitatibacter palustris</name>
    <dbReference type="NCBI Taxonomy" id="2732487"/>
    <lineage>
        <taxon>Bacteria</taxon>
        <taxon>Pseudomonadati</taxon>
        <taxon>Pseudomonadota</taxon>
        <taxon>Betaproteobacteria</taxon>
        <taxon>Nitrosomonadales</taxon>
        <taxon>Usitatibacteraceae</taxon>
        <taxon>Usitatibacter</taxon>
    </lineage>
</organism>
<accession>A0A6M4H8U1</accession>
<feature type="compositionally biased region" description="Basic and acidic residues" evidence="1">
    <location>
        <begin position="7"/>
        <end position="17"/>
    </location>
</feature>
<dbReference type="GO" id="GO:0006508">
    <property type="term" value="P:proteolysis"/>
    <property type="evidence" value="ECO:0007669"/>
    <property type="project" value="InterPro"/>
</dbReference>
<gene>
    <name evidence="2" type="ORF">DSM104440_02819</name>
</gene>
<proteinExistence type="predicted"/>
<protein>
    <recommendedName>
        <fullName evidence="4">Peptidase S10</fullName>
    </recommendedName>
</protein>
<dbReference type="RefSeq" id="WP_171163748.1">
    <property type="nucleotide sequence ID" value="NZ_CP053073.1"/>
</dbReference>
<feature type="region of interest" description="Disordered" evidence="1">
    <location>
        <begin position="1"/>
        <end position="23"/>
    </location>
</feature>
<evidence type="ECO:0000313" key="2">
    <source>
        <dbReference type="EMBL" id="QJR15991.1"/>
    </source>
</evidence>
<dbReference type="Gene3D" id="3.40.50.1820">
    <property type="entry name" value="alpha/beta hydrolase"/>
    <property type="match status" value="1"/>
</dbReference>
<dbReference type="InParanoid" id="A0A6M4H8U1"/>
<evidence type="ECO:0000256" key="1">
    <source>
        <dbReference type="SAM" id="MobiDB-lite"/>
    </source>
</evidence>
<evidence type="ECO:0008006" key="4">
    <source>
        <dbReference type="Google" id="ProtNLM"/>
    </source>
</evidence>
<evidence type="ECO:0000313" key="3">
    <source>
        <dbReference type="Proteomes" id="UP000503096"/>
    </source>
</evidence>
<dbReference type="GO" id="GO:0004185">
    <property type="term" value="F:serine-type carboxypeptidase activity"/>
    <property type="evidence" value="ECO:0007669"/>
    <property type="project" value="InterPro"/>
</dbReference>
<dbReference type="AlphaFoldDB" id="A0A6M4H8U1"/>
<dbReference type="EMBL" id="CP053073">
    <property type="protein sequence ID" value="QJR15991.1"/>
    <property type="molecule type" value="Genomic_DNA"/>
</dbReference>
<dbReference type="Proteomes" id="UP000503096">
    <property type="component" value="Chromosome"/>
</dbReference>
<dbReference type="InterPro" id="IPR001563">
    <property type="entry name" value="Peptidase_S10"/>
</dbReference>
<name>A0A6M4H8U1_9PROT</name>